<dbReference type="KEGG" id="gca:Galf_0309"/>
<evidence type="ECO:0008006" key="4">
    <source>
        <dbReference type="Google" id="ProtNLM"/>
    </source>
</evidence>
<reference evidence="2 3" key="1">
    <citation type="submission" date="2010-08" db="EMBL/GenBank/DDBJ databases">
        <title>Complete sequence of Gallionella capsiferriformans ES-2.</title>
        <authorList>
            <consortium name="US DOE Joint Genome Institute"/>
            <person name="Lucas S."/>
            <person name="Copeland A."/>
            <person name="Lapidus A."/>
            <person name="Cheng J.-F."/>
            <person name="Bruce D."/>
            <person name="Goodwin L."/>
            <person name="Pitluck S."/>
            <person name="Chertkov O."/>
            <person name="Davenport K.W."/>
            <person name="Detter J.C."/>
            <person name="Han C."/>
            <person name="Tapia R."/>
            <person name="Land M."/>
            <person name="Hauser L."/>
            <person name="Chang Y.-J."/>
            <person name="Jeffries C."/>
            <person name="Kyrpides N."/>
            <person name="Ivanova N."/>
            <person name="Mikhailova N."/>
            <person name="Shelobolina E.S."/>
            <person name="Picardal F."/>
            <person name="Roden E."/>
            <person name="Emerson D."/>
            <person name="Woyke T."/>
        </authorList>
    </citation>
    <scope>NUCLEOTIDE SEQUENCE [LARGE SCALE GENOMIC DNA]</scope>
    <source>
        <strain evidence="2 3">ES-2</strain>
    </source>
</reference>
<keyword evidence="1" id="KW-1133">Transmembrane helix</keyword>
<dbReference type="AlphaFoldDB" id="D9SJ78"/>
<accession>D9SJ78</accession>
<evidence type="ECO:0000313" key="3">
    <source>
        <dbReference type="Proteomes" id="UP000001235"/>
    </source>
</evidence>
<dbReference type="Pfam" id="PF04286">
    <property type="entry name" value="DUF445"/>
    <property type="match status" value="1"/>
</dbReference>
<dbReference type="HOGENOM" id="CLU_036718_2_0_4"/>
<dbReference type="OrthoDB" id="9769590at2"/>
<sequence length="417" mass="46531">MNDIATASENTTRERDLARMKWIAAGLLGLAACLYILGKLFALGYLAAFAEAAMIGALADWFAVVALFRHPLGIPIPHTAIVTRNKRSIADSLADFVVGQFLSAEVIAQRLKRYDAALQLSQWLMLTDNRKRVAGYLSTGFIYGVKALDDRRIHDFIAQATRSKLQSIDLSGLLAGSLELVTRGERHHKILHGGLNRFADYVDNPDNNETISAFIKGWSDNAFVQSMIEPFVPTIRTAVVNKLRAVAEDETNGLYREYNEQVQSYLQRLQQDPELQAWMNAQKEALLSRPEFAAQIELLWDQLREWVVLDLSEPESVLAGKITALVDQLESQLVSNEAVRSWINEQIQAALIQAANANKGAVGDLIREEFANWDDKEMVNRLELYLGRDLQYIRINGTLVGGLFGLAIYAVTRLIGG</sequence>
<dbReference type="EMBL" id="CP002159">
    <property type="protein sequence ID" value="ADL54354.1"/>
    <property type="molecule type" value="Genomic_DNA"/>
</dbReference>
<dbReference type="Proteomes" id="UP000001235">
    <property type="component" value="Chromosome"/>
</dbReference>
<dbReference type="RefSeq" id="WP_013292297.1">
    <property type="nucleotide sequence ID" value="NC_014394.1"/>
</dbReference>
<gene>
    <name evidence="2" type="ordered locus">Galf_0309</name>
</gene>
<name>D9SJ78_GALCS</name>
<proteinExistence type="predicted"/>
<dbReference type="PANTHER" id="PTHR38442:SF1">
    <property type="entry name" value="INNER MEMBRANE PROTEIN"/>
    <property type="match status" value="1"/>
</dbReference>
<dbReference type="InterPro" id="IPR007383">
    <property type="entry name" value="DUF445"/>
</dbReference>
<keyword evidence="1" id="KW-0472">Membrane</keyword>
<evidence type="ECO:0000256" key="1">
    <source>
        <dbReference type="SAM" id="Phobius"/>
    </source>
</evidence>
<dbReference type="eggNOG" id="COG2733">
    <property type="taxonomic scope" value="Bacteria"/>
</dbReference>
<protein>
    <recommendedName>
        <fullName evidence="4">DUF445 domain-containing protein</fullName>
    </recommendedName>
</protein>
<dbReference type="PANTHER" id="PTHR38442">
    <property type="entry name" value="INNER MEMBRANE PROTEIN-RELATED"/>
    <property type="match status" value="1"/>
</dbReference>
<keyword evidence="1" id="KW-0812">Transmembrane</keyword>
<feature type="transmembrane region" description="Helical" evidence="1">
    <location>
        <begin position="20"/>
        <end position="37"/>
    </location>
</feature>
<dbReference type="STRING" id="395494.Galf_0309"/>
<feature type="transmembrane region" description="Helical" evidence="1">
    <location>
        <begin position="395"/>
        <end position="415"/>
    </location>
</feature>
<keyword evidence="3" id="KW-1185">Reference proteome</keyword>
<dbReference type="GO" id="GO:0005886">
    <property type="term" value="C:plasma membrane"/>
    <property type="evidence" value="ECO:0007669"/>
    <property type="project" value="TreeGrafter"/>
</dbReference>
<organism evidence="2 3">
    <name type="scientific">Gallionella capsiferriformans (strain ES-2)</name>
    <name type="common">Gallionella ferruginea capsiferriformans (strain ES-2)</name>
    <dbReference type="NCBI Taxonomy" id="395494"/>
    <lineage>
        <taxon>Bacteria</taxon>
        <taxon>Pseudomonadati</taxon>
        <taxon>Pseudomonadota</taxon>
        <taxon>Betaproteobacteria</taxon>
        <taxon>Nitrosomonadales</taxon>
        <taxon>Gallionellaceae</taxon>
        <taxon>Gallionella</taxon>
    </lineage>
</organism>
<evidence type="ECO:0000313" key="2">
    <source>
        <dbReference type="EMBL" id="ADL54354.1"/>
    </source>
</evidence>